<comment type="pathway">
    <text evidence="2">Lipid metabolism; sphingolipid metabolism.</text>
</comment>
<evidence type="ECO:0000256" key="3">
    <source>
        <dbReference type="ARBA" id="ARBA00004991"/>
    </source>
</evidence>
<name>A0AAD9NAI2_9ANNE</name>
<dbReference type="PROSITE" id="PS50922">
    <property type="entry name" value="TLC"/>
    <property type="match status" value="1"/>
</dbReference>
<dbReference type="EMBL" id="JAODUP010000122">
    <property type="protein sequence ID" value="KAK2161051.1"/>
    <property type="molecule type" value="Genomic_DNA"/>
</dbReference>
<dbReference type="InterPro" id="IPR016439">
    <property type="entry name" value="Lag1/Lac1-like"/>
</dbReference>
<proteinExistence type="predicted"/>
<evidence type="ECO:0000256" key="1">
    <source>
        <dbReference type="ARBA" id="ARBA00004141"/>
    </source>
</evidence>
<keyword evidence="11" id="KW-1185">Reference proteome</keyword>
<comment type="pathway">
    <text evidence="3">Sphingolipid metabolism.</text>
</comment>
<dbReference type="PIRSF" id="PIRSF005225">
    <property type="entry name" value="LAG1_LAC1"/>
    <property type="match status" value="1"/>
</dbReference>
<dbReference type="GO" id="GO:0050291">
    <property type="term" value="F:sphingosine N-acyltransferase activity"/>
    <property type="evidence" value="ECO:0007669"/>
    <property type="project" value="InterPro"/>
</dbReference>
<keyword evidence="5 8" id="KW-1133">Transmembrane helix</keyword>
<evidence type="ECO:0000313" key="11">
    <source>
        <dbReference type="Proteomes" id="UP001208570"/>
    </source>
</evidence>
<organism evidence="10 11">
    <name type="scientific">Paralvinella palmiformis</name>
    <dbReference type="NCBI Taxonomy" id="53620"/>
    <lineage>
        <taxon>Eukaryota</taxon>
        <taxon>Metazoa</taxon>
        <taxon>Spiralia</taxon>
        <taxon>Lophotrochozoa</taxon>
        <taxon>Annelida</taxon>
        <taxon>Polychaeta</taxon>
        <taxon>Sedentaria</taxon>
        <taxon>Canalipalpata</taxon>
        <taxon>Terebellida</taxon>
        <taxon>Terebelliformia</taxon>
        <taxon>Alvinellidae</taxon>
        <taxon>Paralvinella</taxon>
    </lineage>
</organism>
<dbReference type="GO" id="GO:0016020">
    <property type="term" value="C:membrane"/>
    <property type="evidence" value="ECO:0007669"/>
    <property type="project" value="UniProtKB-SubCell"/>
</dbReference>
<reference evidence="10" key="1">
    <citation type="journal article" date="2023" name="Mol. Biol. Evol.">
        <title>Third-Generation Sequencing Reveals the Adaptive Role of the Epigenome in Three Deep-Sea Polychaetes.</title>
        <authorList>
            <person name="Perez M."/>
            <person name="Aroh O."/>
            <person name="Sun Y."/>
            <person name="Lan Y."/>
            <person name="Juniper S.K."/>
            <person name="Young C.R."/>
            <person name="Angers B."/>
            <person name="Qian P.Y."/>
        </authorList>
    </citation>
    <scope>NUCLEOTIDE SEQUENCE</scope>
    <source>
        <strain evidence="10">P08H-3</strain>
    </source>
</reference>
<dbReference type="PANTHER" id="PTHR12560:SF0">
    <property type="entry name" value="LD18904P"/>
    <property type="match status" value="1"/>
</dbReference>
<feature type="transmembrane region" description="Helical" evidence="8">
    <location>
        <begin position="12"/>
        <end position="30"/>
    </location>
</feature>
<evidence type="ECO:0000256" key="6">
    <source>
        <dbReference type="ARBA" id="ARBA00023136"/>
    </source>
</evidence>
<protein>
    <recommendedName>
        <fullName evidence="9">TLC domain-containing protein</fullName>
    </recommendedName>
</protein>
<sequence>MSGTSLLMVRAIWRFLFYLIAFWYGIAVLWNKQYFWDTRHCWYGYPWQPIPDEIYWYYMIELGFYWSLVLSLFMDVKRKDFVEMIIHHVATIGLMCFSWADGMVRIGTLVLVVHDAVDYWMEGAKLAKYLRYDKLCDVLFVIFASMWFITRIVIYPVRLISCTLNEGHHIVGWFPMYYGFNFLLLVLQALDINWFIVIVRMAHVFITQGQPNGKNGTQVSNNNQAMPTCQITKW</sequence>
<gene>
    <name evidence="10" type="ORF">LSH36_122g08000</name>
</gene>
<accession>A0AAD9NAI2</accession>
<evidence type="ECO:0000256" key="2">
    <source>
        <dbReference type="ARBA" id="ARBA00004760"/>
    </source>
</evidence>
<comment type="caution">
    <text evidence="10">The sequence shown here is derived from an EMBL/GenBank/DDBJ whole genome shotgun (WGS) entry which is preliminary data.</text>
</comment>
<dbReference type="AlphaFoldDB" id="A0AAD9NAI2"/>
<evidence type="ECO:0000256" key="8">
    <source>
        <dbReference type="SAM" id="Phobius"/>
    </source>
</evidence>
<dbReference type="PANTHER" id="PTHR12560">
    <property type="entry name" value="LONGEVITY ASSURANCE FACTOR 1 LAG1"/>
    <property type="match status" value="1"/>
</dbReference>
<feature type="transmembrane region" description="Helical" evidence="8">
    <location>
        <begin position="55"/>
        <end position="74"/>
    </location>
</feature>
<evidence type="ECO:0000259" key="9">
    <source>
        <dbReference type="PROSITE" id="PS50922"/>
    </source>
</evidence>
<dbReference type="GO" id="GO:0046513">
    <property type="term" value="P:ceramide biosynthetic process"/>
    <property type="evidence" value="ECO:0007669"/>
    <property type="project" value="InterPro"/>
</dbReference>
<feature type="domain" description="TLC" evidence="9">
    <location>
        <begin position="6"/>
        <end position="207"/>
    </location>
</feature>
<evidence type="ECO:0000256" key="4">
    <source>
        <dbReference type="ARBA" id="ARBA00022692"/>
    </source>
</evidence>
<dbReference type="Proteomes" id="UP001208570">
    <property type="component" value="Unassembled WGS sequence"/>
</dbReference>
<comment type="subcellular location">
    <subcellularLocation>
        <location evidence="1">Membrane</location>
        <topology evidence="1">Multi-pass membrane protein</topology>
    </subcellularLocation>
</comment>
<dbReference type="InterPro" id="IPR006634">
    <property type="entry name" value="TLC-dom"/>
</dbReference>
<feature type="transmembrane region" description="Helical" evidence="8">
    <location>
        <begin position="135"/>
        <end position="157"/>
    </location>
</feature>
<keyword evidence="6 7" id="KW-0472">Membrane</keyword>
<feature type="transmembrane region" description="Helical" evidence="8">
    <location>
        <begin position="177"/>
        <end position="199"/>
    </location>
</feature>
<evidence type="ECO:0000313" key="10">
    <source>
        <dbReference type="EMBL" id="KAK2161051.1"/>
    </source>
</evidence>
<evidence type="ECO:0000256" key="7">
    <source>
        <dbReference type="PROSITE-ProRule" id="PRU00205"/>
    </source>
</evidence>
<dbReference type="Pfam" id="PF03798">
    <property type="entry name" value="TRAM_LAG1_CLN8"/>
    <property type="match status" value="1"/>
</dbReference>
<dbReference type="SMART" id="SM00724">
    <property type="entry name" value="TLC"/>
    <property type="match status" value="1"/>
</dbReference>
<keyword evidence="4 7" id="KW-0812">Transmembrane</keyword>
<evidence type="ECO:0000256" key="5">
    <source>
        <dbReference type="ARBA" id="ARBA00022989"/>
    </source>
</evidence>